<evidence type="ECO:0000313" key="2">
    <source>
        <dbReference type="EMBL" id="MCP3732280.1"/>
    </source>
</evidence>
<keyword evidence="1" id="KW-0812">Transmembrane</keyword>
<keyword evidence="1" id="KW-1133">Transmembrane helix</keyword>
<dbReference type="RefSeq" id="WP_254295571.1">
    <property type="nucleotide sequence ID" value="NZ_JAMLDX010000016.1"/>
</dbReference>
<gene>
    <name evidence="2" type="ORF">M9978_17810</name>
</gene>
<evidence type="ECO:0000256" key="1">
    <source>
        <dbReference type="SAM" id="Phobius"/>
    </source>
</evidence>
<feature type="transmembrane region" description="Helical" evidence="1">
    <location>
        <begin position="26"/>
        <end position="45"/>
    </location>
</feature>
<dbReference type="Proteomes" id="UP001139451">
    <property type="component" value="Unassembled WGS sequence"/>
</dbReference>
<evidence type="ECO:0000313" key="3">
    <source>
        <dbReference type="Proteomes" id="UP001139451"/>
    </source>
</evidence>
<comment type="caution">
    <text evidence="2">The sequence shown here is derived from an EMBL/GenBank/DDBJ whole genome shotgun (WGS) entry which is preliminary data.</text>
</comment>
<keyword evidence="1" id="KW-0472">Membrane</keyword>
<dbReference type="AlphaFoldDB" id="A0A9X2KMY3"/>
<protein>
    <submittedName>
        <fullName evidence="2">Uncharacterized protein</fullName>
    </submittedName>
</protein>
<organism evidence="2 3">
    <name type="scientific">Sphingomonas tagetis</name>
    <dbReference type="NCBI Taxonomy" id="2949092"/>
    <lineage>
        <taxon>Bacteria</taxon>
        <taxon>Pseudomonadati</taxon>
        <taxon>Pseudomonadota</taxon>
        <taxon>Alphaproteobacteria</taxon>
        <taxon>Sphingomonadales</taxon>
        <taxon>Sphingomonadaceae</taxon>
        <taxon>Sphingomonas</taxon>
    </lineage>
</organism>
<accession>A0A9X2KMY3</accession>
<name>A0A9X2KMY3_9SPHN</name>
<dbReference type="EMBL" id="JAMLDX010000016">
    <property type="protein sequence ID" value="MCP3732280.1"/>
    <property type="molecule type" value="Genomic_DNA"/>
</dbReference>
<sequence length="49" mass="5280">MGLLAISLFVLMVAFGRGYFGWTDPHGWTTISLICAFIFGIIAGMKAKG</sequence>
<reference evidence="2" key="1">
    <citation type="submission" date="2022-05" db="EMBL/GenBank/DDBJ databases">
        <title>Sphingomonas sp. strain MG17 Genome sequencing and assembly.</title>
        <authorList>
            <person name="Kim I."/>
        </authorList>
    </citation>
    <scope>NUCLEOTIDE SEQUENCE</scope>
    <source>
        <strain evidence="2">MG17</strain>
    </source>
</reference>
<proteinExistence type="predicted"/>
<keyword evidence="3" id="KW-1185">Reference proteome</keyword>